<accession>A0A5E4Q271</accession>
<keyword evidence="4" id="KW-0970">Cilium biogenesis/degradation</keyword>
<evidence type="ECO:0000256" key="10">
    <source>
        <dbReference type="SAM" id="MobiDB-lite"/>
    </source>
</evidence>
<evidence type="ECO:0000256" key="3">
    <source>
        <dbReference type="ARBA" id="ARBA00022490"/>
    </source>
</evidence>
<name>A0A5E4Q271_9NEOP</name>
<feature type="region of interest" description="Disordered" evidence="10">
    <location>
        <begin position="205"/>
        <end position="326"/>
    </location>
</feature>
<evidence type="ECO:0000259" key="11">
    <source>
        <dbReference type="Pfam" id="PF10243"/>
    </source>
</evidence>
<dbReference type="GO" id="GO:0005930">
    <property type="term" value="C:axoneme"/>
    <property type="evidence" value="ECO:0007669"/>
    <property type="project" value="UniProtKB-SubCell"/>
</dbReference>
<dbReference type="Pfam" id="PF10243">
    <property type="entry name" value="MIP-T3"/>
    <property type="match status" value="1"/>
</dbReference>
<keyword evidence="3" id="KW-0963">Cytoplasm</keyword>
<evidence type="ECO:0008006" key="15">
    <source>
        <dbReference type="Google" id="ProtNLM"/>
    </source>
</evidence>
<evidence type="ECO:0000313" key="14">
    <source>
        <dbReference type="Proteomes" id="UP000324832"/>
    </source>
</evidence>
<dbReference type="InterPro" id="IPR041476">
    <property type="entry name" value="TRAF3IP1_C"/>
</dbReference>
<feature type="region of interest" description="Disordered" evidence="10">
    <location>
        <begin position="101"/>
        <end position="161"/>
    </location>
</feature>
<evidence type="ECO:0000256" key="8">
    <source>
        <dbReference type="ARBA" id="ARBA00043971"/>
    </source>
</evidence>
<dbReference type="PANTHER" id="PTHR31363:SF0">
    <property type="entry name" value="TRAF3-INTERACTING PROTEIN 1"/>
    <property type="match status" value="1"/>
</dbReference>
<dbReference type="GO" id="GO:0030992">
    <property type="term" value="C:intraciliary transport particle B"/>
    <property type="evidence" value="ECO:0007669"/>
    <property type="project" value="TreeGrafter"/>
</dbReference>
<evidence type="ECO:0000256" key="9">
    <source>
        <dbReference type="SAM" id="Coils"/>
    </source>
</evidence>
<dbReference type="Pfam" id="PF17749">
    <property type="entry name" value="MIP-T3_C"/>
    <property type="match status" value="1"/>
</dbReference>
<evidence type="ECO:0000256" key="7">
    <source>
        <dbReference type="ARBA" id="ARBA00023273"/>
    </source>
</evidence>
<feature type="coiled-coil region" evidence="9">
    <location>
        <begin position="443"/>
        <end position="502"/>
    </location>
</feature>
<feature type="domain" description="TRAF3-interacting protein 1 N-terminal" evidence="11">
    <location>
        <begin position="9"/>
        <end position="50"/>
    </location>
</feature>
<dbReference type="GO" id="GO:0042073">
    <property type="term" value="P:intraciliary transport"/>
    <property type="evidence" value="ECO:0007669"/>
    <property type="project" value="TreeGrafter"/>
</dbReference>
<evidence type="ECO:0000313" key="13">
    <source>
        <dbReference type="EMBL" id="VVC91539.1"/>
    </source>
</evidence>
<feature type="compositionally biased region" description="Basic and acidic residues" evidence="10">
    <location>
        <begin position="286"/>
        <end position="298"/>
    </location>
</feature>
<dbReference type="InterPro" id="IPR042576">
    <property type="entry name" value="TRAF3IP1_N_sf"/>
</dbReference>
<feature type="compositionally biased region" description="Basic and acidic residues" evidence="10">
    <location>
        <begin position="260"/>
        <end position="278"/>
    </location>
</feature>
<evidence type="ECO:0000256" key="4">
    <source>
        <dbReference type="ARBA" id="ARBA00022794"/>
    </source>
</evidence>
<dbReference type="GO" id="GO:0060271">
    <property type="term" value="P:cilium assembly"/>
    <property type="evidence" value="ECO:0007669"/>
    <property type="project" value="TreeGrafter"/>
</dbReference>
<feature type="compositionally biased region" description="Polar residues" evidence="10">
    <location>
        <begin position="208"/>
        <end position="225"/>
    </location>
</feature>
<feature type="compositionally biased region" description="Basic and acidic residues" evidence="10">
    <location>
        <begin position="227"/>
        <end position="245"/>
    </location>
</feature>
<dbReference type="AlphaFoldDB" id="A0A5E4Q271"/>
<dbReference type="PANTHER" id="PTHR31363">
    <property type="entry name" value="TRAF3-INTERACTING PROTEIN 1"/>
    <property type="match status" value="1"/>
</dbReference>
<protein>
    <recommendedName>
        <fullName evidence="15">TRAF3-interacting protein 1 C-terminal domain-containing protein</fullName>
    </recommendedName>
</protein>
<dbReference type="InterPro" id="IPR040468">
    <property type="entry name" value="TRAF3IP1_N"/>
</dbReference>
<evidence type="ECO:0000256" key="2">
    <source>
        <dbReference type="ARBA" id="ARBA00004430"/>
    </source>
</evidence>
<evidence type="ECO:0000256" key="5">
    <source>
        <dbReference type="ARBA" id="ARBA00023054"/>
    </source>
</evidence>
<gene>
    <name evidence="13" type="ORF">LSINAPIS_LOCUS4188</name>
</gene>
<feature type="compositionally biased region" description="Basic and acidic residues" evidence="10">
    <location>
        <begin position="315"/>
        <end position="326"/>
    </location>
</feature>
<evidence type="ECO:0000259" key="12">
    <source>
        <dbReference type="Pfam" id="PF17749"/>
    </source>
</evidence>
<proteinExistence type="inferred from homology"/>
<feature type="compositionally biased region" description="Basic and acidic residues" evidence="10">
    <location>
        <begin position="101"/>
        <end position="136"/>
    </location>
</feature>
<dbReference type="Proteomes" id="UP000324832">
    <property type="component" value="Unassembled WGS sequence"/>
</dbReference>
<evidence type="ECO:0000256" key="6">
    <source>
        <dbReference type="ARBA" id="ARBA00023212"/>
    </source>
</evidence>
<keyword evidence="14" id="KW-1185">Reference proteome</keyword>
<dbReference type="InterPro" id="IPR018799">
    <property type="entry name" value="TRAF3IP1"/>
</dbReference>
<keyword evidence="7" id="KW-0966">Cell projection</keyword>
<dbReference type="Gene3D" id="1.10.418.50">
    <property type="entry name" value="Microtubule-binding protein MIP-T3"/>
    <property type="match status" value="2"/>
</dbReference>
<dbReference type="GO" id="GO:0008017">
    <property type="term" value="F:microtubule binding"/>
    <property type="evidence" value="ECO:0007669"/>
    <property type="project" value="InterPro"/>
</dbReference>
<comment type="subcellular location">
    <subcellularLocation>
        <location evidence="2">Cytoplasm</location>
        <location evidence="2">Cytoskeleton</location>
        <location evidence="2">Cilium axoneme</location>
    </subcellularLocation>
    <subcellularLocation>
        <location evidence="1">Cytoplasm</location>
        <location evidence="1">Cytoskeleton</location>
        <location evidence="1">Cilium basal body</location>
    </subcellularLocation>
</comment>
<keyword evidence="5 9" id="KW-0175">Coiled coil</keyword>
<comment type="similarity">
    <text evidence="8">Belongs to the TRAF3IP1 family.</text>
</comment>
<dbReference type="GO" id="GO:0036064">
    <property type="term" value="C:ciliary basal body"/>
    <property type="evidence" value="ECO:0007669"/>
    <property type="project" value="TreeGrafter"/>
</dbReference>
<dbReference type="GO" id="GO:0070507">
    <property type="term" value="P:regulation of microtubule cytoskeleton organization"/>
    <property type="evidence" value="ECO:0007669"/>
    <property type="project" value="TreeGrafter"/>
</dbReference>
<sequence length="521" mass="59217">MESDLDQIIKRTQGSLGKFIKRPPLTDKLLKKPPFRFLHDITTSVRTTTGKKLSVKPSKIVAGQEPEKTNLLLQCLADALDRNLTSEEAVKKFKESLNIESNDKTKPDEKNLAPKNKEKSKHDKNVPNKLPKKESPPKQPKQNIKQASKIKTDNSNNVSKVIKKATENINKINKPLKENVYIHDEANDLEIQSTEADINKINEGKSLATDTENNIKCNADSTIQPHNIEKDINQKENVELERNEEPSSIDKSSDITTNSSDKDKTCDDKHEVKDKSDDNEVSQKTLSHDTSRKTDDISINKVNIRPSSSRPGAPRIRDKQENHTAPKDTVVLGKVNIISENTLLEEEDESFQIVDTALEFDNSKQNLEEVLSAEHGHLVQQILDSQKDFTKSTGSTEIEWQFGIQKARDDISKDIELLRFSIQAISRVANPLGKLLDHIQEDVEVMRQELIQWTKAYEETSRELSKQKALNEESLLPLYARIKQLDEEIAEKQEKINDGQIIFHKNNFKIERLLANGSVQY</sequence>
<evidence type="ECO:0000256" key="1">
    <source>
        <dbReference type="ARBA" id="ARBA00004120"/>
    </source>
</evidence>
<feature type="domain" description="TRAF3-interacting protein 1 C-terminal" evidence="12">
    <location>
        <begin position="374"/>
        <end position="515"/>
    </location>
</feature>
<keyword evidence="6" id="KW-0206">Cytoskeleton</keyword>
<organism evidence="13 14">
    <name type="scientific">Leptidea sinapis</name>
    <dbReference type="NCBI Taxonomy" id="189913"/>
    <lineage>
        <taxon>Eukaryota</taxon>
        <taxon>Metazoa</taxon>
        <taxon>Ecdysozoa</taxon>
        <taxon>Arthropoda</taxon>
        <taxon>Hexapoda</taxon>
        <taxon>Insecta</taxon>
        <taxon>Pterygota</taxon>
        <taxon>Neoptera</taxon>
        <taxon>Endopterygota</taxon>
        <taxon>Lepidoptera</taxon>
        <taxon>Glossata</taxon>
        <taxon>Ditrysia</taxon>
        <taxon>Papilionoidea</taxon>
        <taxon>Pieridae</taxon>
        <taxon>Dismorphiinae</taxon>
        <taxon>Leptidea</taxon>
    </lineage>
</organism>
<reference evidence="13 14" key="1">
    <citation type="submission" date="2017-07" db="EMBL/GenBank/DDBJ databases">
        <authorList>
            <person name="Talla V."/>
            <person name="Backstrom N."/>
        </authorList>
    </citation>
    <scope>NUCLEOTIDE SEQUENCE [LARGE SCALE GENOMIC DNA]</scope>
</reference>
<dbReference type="EMBL" id="FZQP02001081">
    <property type="protein sequence ID" value="VVC91539.1"/>
    <property type="molecule type" value="Genomic_DNA"/>
</dbReference>